<feature type="region of interest" description="Disordered" evidence="1">
    <location>
        <begin position="51"/>
        <end position="70"/>
    </location>
</feature>
<dbReference type="GeneTree" id="ENSGT00940000177214"/>
<name>A0AAY5ER06_ELEEL</name>
<protein>
    <recommendedName>
        <fullName evidence="2">MRN complex-interacting protein N-terminal domain-containing protein</fullName>
    </recommendedName>
</protein>
<evidence type="ECO:0000313" key="4">
    <source>
        <dbReference type="Proteomes" id="UP000314983"/>
    </source>
</evidence>
<evidence type="ECO:0000313" key="3">
    <source>
        <dbReference type="Ensembl" id="ENSEEEP00000059375.1"/>
    </source>
</evidence>
<organism evidence="3 4">
    <name type="scientific">Electrophorus electricus</name>
    <name type="common">Electric eel</name>
    <name type="synonym">Gymnotus electricus</name>
    <dbReference type="NCBI Taxonomy" id="8005"/>
    <lineage>
        <taxon>Eukaryota</taxon>
        <taxon>Metazoa</taxon>
        <taxon>Chordata</taxon>
        <taxon>Craniata</taxon>
        <taxon>Vertebrata</taxon>
        <taxon>Euteleostomi</taxon>
        <taxon>Actinopterygii</taxon>
        <taxon>Neopterygii</taxon>
        <taxon>Teleostei</taxon>
        <taxon>Ostariophysi</taxon>
        <taxon>Gymnotiformes</taxon>
        <taxon>Gymnotoidei</taxon>
        <taxon>Gymnotidae</taxon>
        <taxon>Electrophorus</taxon>
    </lineage>
</organism>
<dbReference type="InterPro" id="IPR049472">
    <property type="entry name" value="MRNIP_N"/>
</dbReference>
<dbReference type="GO" id="GO:0007095">
    <property type="term" value="P:mitotic G2 DNA damage checkpoint signaling"/>
    <property type="evidence" value="ECO:0007669"/>
    <property type="project" value="TreeGrafter"/>
</dbReference>
<dbReference type="InterPro" id="IPR032739">
    <property type="entry name" value="MRNIP"/>
</dbReference>
<reference evidence="3" key="3">
    <citation type="submission" date="2025-09" db="UniProtKB">
        <authorList>
            <consortium name="Ensembl"/>
        </authorList>
    </citation>
    <scope>IDENTIFICATION</scope>
</reference>
<keyword evidence="4" id="KW-1185">Reference proteome</keyword>
<dbReference type="Ensembl" id="ENSEEET00000054671.1">
    <property type="protein sequence ID" value="ENSEEEP00000059375.1"/>
    <property type="gene ID" value="ENSEEEG00000027173.1"/>
</dbReference>
<reference evidence="3" key="2">
    <citation type="submission" date="2025-08" db="UniProtKB">
        <authorList>
            <consortium name="Ensembl"/>
        </authorList>
    </citation>
    <scope>IDENTIFICATION</scope>
</reference>
<dbReference type="AlphaFoldDB" id="A0AAY5ER06"/>
<dbReference type="Pfam" id="PF15749">
    <property type="entry name" value="MRNIP"/>
    <property type="match status" value="1"/>
</dbReference>
<dbReference type="GO" id="GO:0003682">
    <property type="term" value="F:chromatin binding"/>
    <property type="evidence" value="ECO:0007669"/>
    <property type="project" value="TreeGrafter"/>
</dbReference>
<accession>A0AAY5ER06</accession>
<evidence type="ECO:0000259" key="2">
    <source>
        <dbReference type="Pfam" id="PF15749"/>
    </source>
</evidence>
<proteinExistence type="predicted"/>
<sequence>TPLCNFILLKVKKSKKWSCKMCGEKQSLIKEYGRGTGADCRRHVQKLNLLHQMDSRPRDDEDNEEDENVCTGRERFRSRHNIRSDQWLYILPVHNKYKYF</sequence>
<dbReference type="Proteomes" id="UP000314983">
    <property type="component" value="Chromosome 12"/>
</dbReference>
<evidence type="ECO:0000256" key="1">
    <source>
        <dbReference type="SAM" id="MobiDB-lite"/>
    </source>
</evidence>
<dbReference type="GO" id="GO:0005634">
    <property type="term" value="C:nucleus"/>
    <property type="evidence" value="ECO:0007669"/>
    <property type="project" value="TreeGrafter"/>
</dbReference>
<dbReference type="PANTHER" id="PTHR15863:SF2">
    <property type="entry name" value="MRN COMPLEX-INTERACTING PROTEIN"/>
    <property type="match status" value="1"/>
</dbReference>
<feature type="domain" description="MRN complex-interacting protein N-terminal" evidence="2">
    <location>
        <begin position="9"/>
        <end position="67"/>
    </location>
</feature>
<dbReference type="PANTHER" id="PTHR15863">
    <property type="entry name" value="MRN COMPLEX-INTERACTING PROTEIN"/>
    <property type="match status" value="1"/>
</dbReference>
<reference evidence="3 4" key="1">
    <citation type="submission" date="2020-05" db="EMBL/GenBank/DDBJ databases">
        <title>Electrophorus electricus (electric eel) genome, fEleEle1, primary haplotype.</title>
        <authorList>
            <person name="Myers G."/>
            <person name="Meyer A."/>
            <person name="Fedrigo O."/>
            <person name="Formenti G."/>
            <person name="Rhie A."/>
            <person name="Tracey A."/>
            <person name="Sims Y."/>
            <person name="Jarvis E.D."/>
        </authorList>
    </citation>
    <scope>NUCLEOTIDE SEQUENCE [LARGE SCALE GENOMIC DNA]</scope>
</reference>